<dbReference type="InterPro" id="IPR025828">
    <property type="entry name" value="Put_sensor_dom"/>
</dbReference>
<keyword evidence="1" id="KW-0472">Membrane</keyword>
<comment type="caution">
    <text evidence="3">The sequence shown here is derived from an EMBL/GenBank/DDBJ whole genome shotgun (WGS) entry which is preliminary data.</text>
</comment>
<dbReference type="Proteomes" id="UP001596111">
    <property type="component" value="Unassembled WGS sequence"/>
</dbReference>
<keyword evidence="1" id="KW-1133">Transmembrane helix</keyword>
<name>A0ABW0SZM5_9GAMM</name>
<gene>
    <name evidence="3" type="ORF">ACFPPB_15170</name>
</gene>
<keyword evidence="4" id="KW-1185">Reference proteome</keyword>
<reference evidence="4" key="1">
    <citation type="journal article" date="2019" name="Int. J. Syst. Evol. Microbiol.">
        <title>The Global Catalogue of Microorganisms (GCM) 10K type strain sequencing project: providing services to taxonomists for standard genome sequencing and annotation.</title>
        <authorList>
            <consortium name="The Broad Institute Genomics Platform"/>
            <consortium name="The Broad Institute Genome Sequencing Center for Infectious Disease"/>
            <person name="Wu L."/>
            <person name="Ma J."/>
        </authorList>
    </citation>
    <scope>NUCLEOTIDE SEQUENCE [LARGE SCALE GENOMIC DNA]</scope>
    <source>
        <strain evidence="4">CGMCC 1.13587</strain>
    </source>
</reference>
<evidence type="ECO:0000313" key="4">
    <source>
        <dbReference type="Proteomes" id="UP001596111"/>
    </source>
</evidence>
<dbReference type="Pfam" id="PF13796">
    <property type="entry name" value="Sensor"/>
    <property type="match status" value="1"/>
</dbReference>
<protein>
    <submittedName>
        <fullName evidence="3">Sensor domain-containing protein</fullName>
    </submittedName>
</protein>
<evidence type="ECO:0000259" key="2">
    <source>
        <dbReference type="Pfam" id="PF13796"/>
    </source>
</evidence>
<dbReference type="RefSeq" id="WP_377328568.1">
    <property type="nucleotide sequence ID" value="NZ_JBHSNG010000018.1"/>
</dbReference>
<feature type="transmembrane region" description="Helical" evidence="1">
    <location>
        <begin position="131"/>
        <end position="153"/>
    </location>
</feature>
<keyword evidence="1" id="KW-0812">Transmembrane</keyword>
<proteinExistence type="predicted"/>
<dbReference type="Pfam" id="PF22564">
    <property type="entry name" value="HAAS"/>
    <property type="match status" value="1"/>
</dbReference>
<feature type="transmembrane region" description="Helical" evidence="1">
    <location>
        <begin position="203"/>
        <end position="236"/>
    </location>
</feature>
<feature type="transmembrane region" description="Helical" evidence="1">
    <location>
        <begin position="105"/>
        <end position="125"/>
    </location>
</feature>
<evidence type="ECO:0000313" key="3">
    <source>
        <dbReference type="EMBL" id="MFC5582460.1"/>
    </source>
</evidence>
<feature type="transmembrane region" description="Helical" evidence="1">
    <location>
        <begin position="256"/>
        <end position="279"/>
    </location>
</feature>
<organism evidence="3 4">
    <name type="scientific">Rhodanobacter terrae</name>
    <dbReference type="NCBI Taxonomy" id="418647"/>
    <lineage>
        <taxon>Bacteria</taxon>
        <taxon>Pseudomonadati</taxon>
        <taxon>Pseudomonadota</taxon>
        <taxon>Gammaproteobacteria</taxon>
        <taxon>Lysobacterales</taxon>
        <taxon>Rhodanobacteraceae</taxon>
        <taxon>Rhodanobacter</taxon>
    </lineage>
</organism>
<evidence type="ECO:0000256" key="1">
    <source>
        <dbReference type="SAM" id="Phobius"/>
    </source>
</evidence>
<sequence>MNAPRTINEYLEQLRAALRGADPALVQDALYDAEEHLRAELAEQPGRDEAAMLEHVVGSYGAPDEVADIYRDQEIRIQRAIRPPPPPQRHSMLGRFFGVAADPHTYGALFYLLLALVTGIFYFTWAVTGVSLSGGLSVLIIGIPFIVLFLGSVRGLSLLEGRIVETMLGVRMPRRPPYPVQQGMPLLKRIGAMFTDGRTWTTLFYMLLMLPLGIIYFTITVTLLSVSLAFIGAPFVKAFGWNVINMDFDGFSYYGPGWFGTIALCLAGIVLLFASLHLVRGIGRLHGQIAKHLLVPSSAA</sequence>
<dbReference type="EMBL" id="JBHSNG010000018">
    <property type="protein sequence ID" value="MFC5582460.1"/>
    <property type="molecule type" value="Genomic_DNA"/>
</dbReference>
<feature type="domain" description="Putative sensor" evidence="2">
    <location>
        <begin position="111"/>
        <end position="294"/>
    </location>
</feature>
<accession>A0ABW0SZM5</accession>